<dbReference type="EMBL" id="LQOS01000025">
    <property type="protein sequence ID" value="ORV41638.1"/>
    <property type="molecule type" value="Genomic_DNA"/>
</dbReference>
<protein>
    <recommendedName>
        <fullName evidence="1">STAS domain-containing protein</fullName>
    </recommendedName>
</protein>
<reference evidence="2" key="3">
    <citation type="submission" date="2020-02" db="EMBL/GenBank/DDBJ databases">
        <authorList>
            <person name="Matsumoto Y."/>
            <person name="Motooka D."/>
            <person name="Nakamura S."/>
        </authorList>
    </citation>
    <scope>NUCLEOTIDE SEQUENCE</scope>
    <source>
        <strain evidence="2">JCM 12405</strain>
    </source>
</reference>
<dbReference type="PROSITE" id="PS50801">
    <property type="entry name" value="STAS"/>
    <property type="match status" value="1"/>
</dbReference>
<evidence type="ECO:0000313" key="2">
    <source>
        <dbReference type="EMBL" id="BBZ06370.1"/>
    </source>
</evidence>
<proteinExistence type="predicted"/>
<feature type="domain" description="STAS" evidence="1">
    <location>
        <begin position="17"/>
        <end position="115"/>
    </location>
</feature>
<evidence type="ECO:0000313" key="4">
    <source>
        <dbReference type="Proteomes" id="UP000193564"/>
    </source>
</evidence>
<accession>A0A1X1TAW4</accession>
<reference evidence="3 4" key="1">
    <citation type="submission" date="2016-01" db="EMBL/GenBank/DDBJ databases">
        <title>The new phylogeny of the genus Mycobacterium.</title>
        <authorList>
            <person name="Tarcisio F."/>
            <person name="Conor M."/>
            <person name="Antonella G."/>
            <person name="Elisabetta G."/>
            <person name="Giulia F.S."/>
            <person name="Sara T."/>
            <person name="Anna F."/>
            <person name="Clotilde B."/>
            <person name="Roberto B."/>
            <person name="Veronica D.S."/>
            <person name="Fabio R."/>
            <person name="Monica P."/>
            <person name="Olivier J."/>
            <person name="Enrico T."/>
            <person name="Nicola S."/>
        </authorList>
    </citation>
    <scope>NUCLEOTIDE SEQUENCE [LARGE SCALE GENOMIC DNA]</scope>
    <source>
        <strain evidence="3 4">DSM 44339</strain>
    </source>
</reference>
<dbReference type="KEGG" id="mdr:MDOR_05390"/>
<keyword evidence="4" id="KW-1185">Reference proteome</keyword>
<gene>
    <name evidence="3" type="ORF">AWC01_09510</name>
    <name evidence="2" type="ORF">MDOR_05390</name>
</gene>
<dbReference type="CDD" id="cd07043">
    <property type="entry name" value="STAS_anti-anti-sigma_factors"/>
    <property type="match status" value="1"/>
</dbReference>
<dbReference type="AlphaFoldDB" id="A0A1X1TAW4"/>
<evidence type="ECO:0000259" key="1">
    <source>
        <dbReference type="PROSITE" id="PS50801"/>
    </source>
</evidence>
<dbReference type="EMBL" id="AP022605">
    <property type="protein sequence ID" value="BBZ06370.1"/>
    <property type="molecule type" value="Genomic_DNA"/>
</dbReference>
<evidence type="ECO:0000313" key="3">
    <source>
        <dbReference type="EMBL" id="ORV41638.1"/>
    </source>
</evidence>
<dbReference type="RefSeq" id="WP_099050204.1">
    <property type="nucleotide sequence ID" value="NZ_AP022605.1"/>
</dbReference>
<name>A0A1X1TAW4_9MYCO</name>
<dbReference type="Pfam" id="PF01740">
    <property type="entry name" value="STAS"/>
    <property type="match status" value="1"/>
</dbReference>
<dbReference type="OrthoDB" id="4749356at2"/>
<reference evidence="2 5" key="2">
    <citation type="journal article" date="2019" name="Emerg. Microbes Infect.">
        <title>Comprehensive subspecies identification of 175 nontuberculous mycobacteria species based on 7547 genomic profiles.</title>
        <authorList>
            <person name="Matsumoto Y."/>
            <person name="Kinjo T."/>
            <person name="Motooka D."/>
            <person name="Nabeya D."/>
            <person name="Jung N."/>
            <person name="Uechi K."/>
            <person name="Horii T."/>
            <person name="Iida T."/>
            <person name="Fujita J."/>
            <person name="Nakamura S."/>
        </authorList>
    </citation>
    <scope>NUCLEOTIDE SEQUENCE [LARGE SCALE GENOMIC DNA]</scope>
    <source>
        <strain evidence="2 5">JCM 12405</strain>
    </source>
</reference>
<sequence length="125" mass="12955">MDPVRLQVQRFPGNASVVHVGGPLLSDTTAPMRHVLDAELLRGPESLAVNLAGVTDIDSAGIDALTAAATQAGESDIGFCLVGAHRGPVASALSAARLTELFEIVPTLDDIATPIPRPWPDSPLL</sequence>
<evidence type="ECO:0000313" key="5">
    <source>
        <dbReference type="Proteomes" id="UP000467201"/>
    </source>
</evidence>
<dbReference type="Proteomes" id="UP000467201">
    <property type="component" value="Chromosome"/>
</dbReference>
<dbReference type="SUPFAM" id="SSF52091">
    <property type="entry name" value="SpoIIaa-like"/>
    <property type="match status" value="1"/>
</dbReference>
<dbReference type="InterPro" id="IPR002645">
    <property type="entry name" value="STAS_dom"/>
</dbReference>
<organism evidence="3 4">
    <name type="scientific">Mycolicibacterium doricum</name>
    <dbReference type="NCBI Taxonomy" id="126673"/>
    <lineage>
        <taxon>Bacteria</taxon>
        <taxon>Bacillati</taxon>
        <taxon>Actinomycetota</taxon>
        <taxon>Actinomycetes</taxon>
        <taxon>Mycobacteriales</taxon>
        <taxon>Mycobacteriaceae</taxon>
        <taxon>Mycolicibacterium</taxon>
    </lineage>
</organism>
<dbReference type="Proteomes" id="UP000193564">
    <property type="component" value="Unassembled WGS sequence"/>
</dbReference>
<dbReference type="Gene3D" id="3.30.750.24">
    <property type="entry name" value="STAS domain"/>
    <property type="match status" value="1"/>
</dbReference>
<dbReference type="InterPro" id="IPR036513">
    <property type="entry name" value="STAS_dom_sf"/>
</dbReference>